<dbReference type="Pfam" id="PF07596">
    <property type="entry name" value="SBP_bac_10"/>
    <property type="match status" value="1"/>
</dbReference>
<dbReference type="EMBL" id="AANZ01000011">
    <property type="protein sequence ID" value="EAQ79959.1"/>
    <property type="molecule type" value="Genomic_DNA"/>
</dbReference>
<dbReference type="NCBIfam" id="TIGR02532">
    <property type="entry name" value="IV_pilin_GFxxxE"/>
    <property type="match status" value="1"/>
</dbReference>
<keyword evidence="1" id="KW-0812">Transmembrane</keyword>
<keyword evidence="1" id="KW-1133">Transmembrane helix</keyword>
<dbReference type="Gene3D" id="3.30.700.10">
    <property type="entry name" value="Glycoprotein, Type 4 Pilin"/>
    <property type="match status" value="1"/>
</dbReference>
<keyword evidence="1" id="KW-0472">Membrane</keyword>
<dbReference type="PANTHER" id="PTHR30093:SF2">
    <property type="entry name" value="TYPE II SECRETION SYSTEM PROTEIN H"/>
    <property type="match status" value="1"/>
</dbReference>
<dbReference type="InterPro" id="IPR045584">
    <property type="entry name" value="Pilin-like"/>
</dbReference>
<dbReference type="PANTHER" id="PTHR30093">
    <property type="entry name" value="GENERAL SECRETION PATHWAY PROTEIN G"/>
    <property type="match status" value="1"/>
</dbReference>
<dbReference type="Pfam" id="PF07963">
    <property type="entry name" value="N_methyl"/>
    <property type="match status" value="1"/>
</dbReference>
<dbReference type="OrthoDB" id="263714at2"/>
<evidence type="ECO:0000259" key="2">
    <source>
        <dbReference type="Pfam" id="PF07596"/>
    </source>
</evidence>
<evidence type="ECO:0000313" key="4">
    <source>
        <dbReference type="Proteomes" id="UP000004358"/>
    </source>
</evidence>
<comment type="caution">
    <text evidence="3">The sequence shown here is derived from an EMBL/GenBank/DDBJ whole genome shotgun (WGS) entry which is preliminary data.</text>
</comment>
<gene>
    <name evidence="3" type="ORF">DSM3645_05035</name>
</gene>
<accession>A3ZTQ7</accession>
<dbReference type="Proteomes" id="UP000004358">
    <property type="component" value="Unassembled WGS sequence"/>
</dbReference>
<feature type="transmembrane region" description="Helical" evidence="1">
    <location>
        <begin position="12"/>
        <end position="33"/>
    </location>
</feature>
<reference evidence="3 4" key="1">
    <citation type="submission" date="2006-02" db="EMBL/GenBank/DDBJ databases">
        <authorList>
            <person name="Amann R."/>
            <person name="Ferriera S."/>
            <person name="Johnson J."/>
            <person name="Kravitz S."/>
            <person name="Halpern A."/>
            <person name="Remington K."/>
            <person name="Beeson K."/>
            <person name="Tran B."/>
            <person name="Rogers Y.-H."/>
            <person name="Friedman R."/>
            <person name="Venter J.C."/>
        </authorList>
    </citation>
    <scope>NUCLEOTIDE SEQUENCE [LARGE SCALE GENOMIC DNA]</scope>
    <source>
        <strain evidence="3 4">DSM 3645</strain>
    </source>
</reference>
<dbReference type="NCBIfam" id="TIGR04294">
    <property type="entry name" value="pre_pil_HX9DG"/>
    <property type="match status" value="1"/>
</dbReference>
<protein>
    <recommendedName>
        <fullName evidence="2">DUF1559 domain-containing protein</fullName>
    </recommendedName>
</protein>
<evidence type="ECO:0000313" key="3">
    <source>
        <dbReference type="EMBL" id="EAQ79959.1"/>
    </source>
</evidence>
<dbReference type="InterPro" id="IPR012902">
    <property type="entry name" value="N_methyl_site"/>
</dbReference>
<organism evidence="3 4">
    <name type="scientific">Blastopirellula marina DSM 3645</name>
    <dbReference type="NCBI Taxonomy" id="314230"/>
    <lineage>
        <taxon>Bacteria</taxon>
        <taxon>Pseudomonadati</taxon>
        <taxon>Planctomycetota</taxon>
        <taxon>Planctomycetia</taxon>
        <taxon>Pirellulales</taxon>
        <taxon>Pirellulaceae</taxon>
        <taxon>Blastopirellula</taxon>
    </lineage>
</organism>
<dbReference type="InterPro" id="IPR027558">
    <property type="entry name" value="Pre_pil_HX9DG_C"/>
</dbReference>
<dbReference type="eggNOG" id="COG2165">
    <property type="taxonomic scope" value="Bacteria"/>
</dbReference>
<dbReference type="RefSeq" id="WP_002654603.1">
    <property type="nucleotide sequence ID" value="NZ_CH672377.1"/>
</dbReference>
<dbReference type="InterPro" id="IPR011453">
    <property type="entry name" value="DUF1559"/>
</dbReference>
<dbReference type="STRING" id="314230.DSM3645_05035"/>
<dbReference type="AlphaFoldDB" id="A3ZTQ7"/>
<dbReference type="HOGENOM" id="CLU_041661_0_0_0"/>
<name>A3ZTQ7_9BACT</name>
<feature type="domain" description="DUF1559" evidence="2">
    <location>
        <begin position="34"/>
        <end position="286"/>
    </location>
</feature>
<evidence type="ECO:0000256" key="1">
    <source>
        <dbReference type="SAM" id="Phobius"/>
    </source>
</evidence>
<dbReference type="SUPFAM" id="SSF54523">
    <property type="entry name" value="Pili subunits"/>
    <property type="match status" value="1"/>
</dbReference>
<sequence>MPSSARRNGFTLVELLVVIAIIGVLIALLLPAVQQAREAARRMSCSNNIKQVGLGMHNYHATYGTLPCGFLTEASITVHKRLCWFQVILPYIEQQPLYDLYFANQTDQVHSIPESTGIQQVVVKDLICPSEANADARGGNAKNFSFQGNYIGCTGDDQMHRSNPLDGVFYPNSGTGFRDLIDGSSNTMLMSEGVKRPGNAIAWGEIGGYWGGALWGAYGYTTLESPNTTVSDRNYSCKTTDFAKAPCIATSTSNALQNFARSYHPGGVMVGMSDGSTRFVPDTINLQTWKNLSTRAGGEVIGEY</sequence>
<proteinExistence type="predicted"/>